<dbReference type="RefSeq" id="WP_017840152.1">
    <property type="nucleotide sequence ID" value="NZ_CP035467.1"/>
</dbReference>
<sequence length="258" mass="30225">MINNKTFKLWFSRTLVLILCFTLTGCMYWWRAFQTYRQLDQFDKNFAVANTDNFTLEFKNPIMFSQDFVSLSGLRPTYSNPLGEGRRWSYWFHKVDRNQKPILPEVKFFFNLDFNKENRLIAWTFSELFLRIAPAEFLEVSLRSLAGAEINEGAKQMRASADHIEKISASLPKKKSVIAELGEPIEIIDESDEQEIYLYHFLLETMGIKKGYEDRALSVVKLTFDKKTDELIRMAGRFAGVKLSIKYRKYLEETQASL</sequence>
<protein>
    <recommendedName>
        <fullName evidence="4">Lipoprotein</fullName>
    </recommendedName>
</protein>
<evidence type="ECO:0000256" key="1">
    <source>
        <dbReference type="SAM" id="Phobius"/>
    </source>
</evidence>
<organism evidence="2 3">
    <name type="scientific">Methylotuvimicrobium buryatense</name>
    <name type="common">Methylomicrobium buryatense</name>
    <dbReference type="NCBI Taxonomy" id="95641"/>
    <lineage>
        <taxon>Bacteria</taxon>
        <taxon>Pseudomonadati</taxon>
        <taxon>Pseudomonadota</taxon>
        <taxon>Gammaproteobacteria</taxon>
        <taxon>Methylococcales</taxon>
        <taxon>Methylococcaceae</taxon>
        <taxon>Methylotuvimicrobium</taxon>
    </lineage>
</organism>
<dbReference type="AlphaFoldDB" id="A0A4P9UQZ1"/>
<gene>
    <name evidence="2" type="ORF">EQU24_07100</name>
</gene>
<keyword evidence="1" id="KW-1133">Transmembrane helix</keyword>
<feature type="transmembrane region" description="Helical" evidence="1">
    <location>
        <begin position="12"/>
        <end position="30"/>
    </location>
</feature>
<dbReference type="STRING" id="675511.GCA_000341735_01597"/>
<keyword evidence="3" id="KW-1185">Reference proteome</keyword>
<accession>A0A4P9UQZ1</accession>
<keyword evidence="1" id="KW-0812">Transmembrane</keyword>
<evidence type="ECO:0000313" key="2">
    <source>
        <dbReference type="EMBL" id="QCW82046.1"/>
    </source>
</evidence>
<dbReference type="Proteomes" id="UP000305881">
    <property type="component" value="Chromosome"/>
</dbReference>
<keyword evidence="1" id="KW-0472">Membrane</keyword>
<proteinExistence type="predicted"/>
<dbReference type="OrthoDB" id="5562365at2"/>
<name>A0A4P9UQZ1_METBY</name>
<dbReference type="PROSITE" id="PS51257">
    <property type="entry name" value="PROKAR_LIPOPROTEIN"/>
    <property type="match status" value="1"/>
</dbReference>
<reference evidence="3" key="1">
    <citation type="journal article" date="2019" name="J. Bacteriol.">
        <title>A Mutagenic Screen Identifies a TonB-Dependent Receptor Required for the Lanthanide Metal Switch in the Type I Methanotroph 'Methylotuvimicrobium buryatense' 5GB1C.</title>
        <authorList>
            <person name="Groom J.D."/>
            <person name="Ford S.M."/>
            <person name="Pesesky M.W."/>
            <person name="Lidstrom M.E."/>
        </authorList>
    </citation>
    <scope>NUCLEOTIDE SEQUENCE [LARGE SCALE GENOMIC DNA]</scope>
    <source>
        <strain evidence="3">5GB1C</strain>
    </source>
</reference>
<evidence type="ECO:0008006" key="4">
    <source>
        <dbReference type="Google" id="ProtNLM"/>
    </source>
</evidence>
<dbReference type="KEGG" id="mbur:EQU24_07100"/>
<evidence type="ECO:0000313" key="3">
    <source>
        <dbReference type="Proteomes" id="UP000305881"/>
    </source>
</evidence>
<dbReference type="EMBL" id="CP035467">
    <property type="protein sequence ID" value="QCW82046.1"/>
    <property type="molecule type" value="Genomic_DNA"/>
</dbReference>